<accession>A0A1S3DMG7</accession>
<dbReference type="InterPro" id="IPR036691">
    <property type="entry name" value="Endo/exonu/phosph_ase_sf"/>
</dbReference>
<dbReference type="InterPro" id="IPR005135">
    <property type="entry name" value="Endo/exonuclease/phosphatase"/>
</dbReference>
<dbReference type="KEGG" id="dci:103521168"/>
<organism evidence="2 3">
    <name type="scientific">Diaphorina citri</name>
    <name type="common">Asian citrus psyllid</name>
    <dbReference type="NCBI Taxonomy" id="121845"/>
    <lineage>
        <taxon>Eukaryota</taxon>
        <taxon>Metazoa</taxon>
        <taxon>Ecdysozoa</taxon>
        <taxon>Arthropoda</taxon>
        <taxon>Hexapoda</taxon>
        <taxon>Insecta</taxon>
        <taxon>Pterygota</taxon>
        <taxon>Neoptera</taxon>
        <taxon>Paraneoptera</taxon>
        <taxon>Hemiptera</taxon>
        <taxon>Sternorrhyncha</taxon>
        <taxon>Psylloidea</taxon>
        <taxon>Psyllidae</taxon>
        <taxon>Diaphorininae</taxon>
        <taxon>Diaphorina</taxon>
    </lineage>
</organism>
<dbReference type="SUPFAM" id="SSF56219">
    <property type="entry name" value="DNase I-like"/>
    <property type="match status" value="1"/>
</dbReference>
<dbReference type="GO" id="GO:0003824">
    <property type="term" value="F:catalytic activity"/>
    <property type="evidence" value="ECO:0007669"/>
    <property type="project" value="InterPro"/>
</dbReference>
<evidence type="ECO:0000259" key="1">
    <source>
        <dbReference type="Pfam" id="PF14529"/>
    </source>
</evidence>
<reference evidence="3" key="1">
    <citation type="submission" date="2025-08" db="UniProtKB">
        <authorList>
            <consortium name="RefSeq"/>
        </authorList>
    </citation>
    <scope>IDENTIFICATION</scope>
</reference>
<dbReference type="GeneID" id="103521168"/>
<dbReference type="OMA" id="ESAHTGC"/>
<evidence type="ECO:0000313" key="2">
    <source>
        <dbReference type="Proteomes" id="UP000079169"/>
    </source>
</evidence>
<evidence type="ECO:0000313" key="3">
    <source>
        <dbReference type="RefSeq" id="XP_008484497.1"/>
    </source>
</evidence>
<dbReference type="Proteomes" id="UP000079169">
    <property type="component" value="Unplaced"/>
</dbReference>
<dbReference type="PaxDb" id="121845-A0A1S3DMG7"/>
<dbReference type="AlphaFoldDB" id="A0A1S3DMG7"/>
<proteinExistence type="predicted"/>
<feature type="domain" description="Endonuclease/exonuclease/phosphatase" evidence="1">
    <location>
        <begin position="14"/>
        <end position="149"/>
    </location>
</feature>
<dbReference type="Gene3D" id="3.60.10.10">
    <property type="entry name" value="Endonuclease/exonuclease/phosphatase"/>
    <property type="match status" value="1"/>
</dbReference>
<keyword evidence="2" id="KW-1185">Reference proteome</keyword>
<dbReference type="Pfam" id="PF14529">
    <property type="entry name" value="Exo_endo_phos_2"/>
    <property type="match status" value="1"/>
</dbReference>
<protein>
    <submittedName>
        <fullName evidence="3">Uncharacterized protein LOC103521168</fullName>
    </submittedName>
</protein>
<dbReference type="STRING" id="121845.A0A1S3DMG7"/>
<name>A0A1S3DMG7_DIACI</name>
<gene>
    <name evidence="3" type="primary">LOC103521168</name>
</gene>
<dbReference type="RefSeq" id="XP_008484497.1">
    <property type="nucleotide sequence ID" value="XM_008486275.3"/>
</dbReference>
<sequence length="252" mass="29064">MNTSPQGLVYFNPSYNPHTWFEVFEETLDKVESAHTGCNFILCGDFNSRIGDLQDEEDTIFEDTILEARRNSLDKTVNTRGRLLLDLFEKHALYCLNGRSPGDIPGNFTFIGGQGKSVIDYFVTNMTNLPNIQEMNVLEIATAADHLPLELCLNTNLRDQETEDRGNNLEVRYKPRKWKWKEELGKEYGKNMTRSVTSEEIKKIATSSTRESYLILRQLITNAAEKISVPECQTKLVYRMYKEYGLRRSQLI</sequence>